<dbReference type="GO" id="GO:0005507">
    <property type="term" value="F:copper ion binding"/>
    <property type="evidence" value="ECO:0007669"/>
    <property type="project" value="InterPro"/>
</dbReference>
<evidence type="ECO:0000259" key="5">
    <source>
        <dbReference type="Pfam" id="PF00080"/>
    </source>
</evidence>
<evidence type="ECO:0000256" key="1">
    <source>
        <dbReference type="ARBA" id="ARBA00010457"/>
    </source>
</evidence>
<dbReference type="InterPro" id="IPR036423">
    <property type="entry name" value="SOD-like_Cu/Zn_dom_sf"/>
</dbReference>
<feature type="region of interest" description="Disordered" evidence="3">
    <location>
        <begin position="79"/>
        <end position="104"/>
    </location>
</feature>
<dbReference type="Pfam" id="PF00080">
    <property type="entry name" value="Sod_Cu"/>
    <property type="match status" value="1"/>
</dbReference>
<keyword evidence="2" id="KW-0862">Zinc</keyword>
<keyword evidence="2" id="KW-0479">Metal-binding</keyword>
<protein>
    <recommendedName>
        <fullName evidence="2">Superoxide dismutase [Cu-Zn]</fullName>
        <ecNumber evidence="2">1.15.1.1</ecNumber>
    </recommendedName>
</protein>
<dbReference type="eggNOG" id="COG2032">
    <property type="taxonomic scope" value="Bacteria"/>
</dbReference>
<dbReference type="STRING" id="266779.Meso_3220"/>
<comment type="cofactor">
    <cofactor evidence="2">
        <name>Zn(2+)</name>
        <dbReference type="ChEBI" id="CHEBI:29105"/>
    </cofactor>
    <text evidence="2">Binds 1 zinc ion per subunit.</text>
</comment>
<dbReference type="InterPro" id="IPR024134">
    <property type="entry name" value="SOD_Cu/Zn_/chaperone"/>
</dbReference>
<keyword evidence="4" id="KW-0732">Signal</keyword>
<name>Q11DD3_CHESB</name>
<dbReference type="KEGG" id="mes:Meso_3220"/>
<feature type="signal peptide" evidence="4">
    <location>
        <begin position="1"/>
        <end position="20"/>
    </location>
</feature>
<organism evidence="6">
    <name type="scientific">Chelativorans sp. (strain BNC1)</name>
    <dbReference type="NCBI Taxonomy" id="266779"/>
    <lineage>
        <taxon>Bacteria</taxon>
        <taxon>Pseudomonadati</taxon>
        <taxon>Pseudomonadota</taxon>
        <taxon>Alphaproteobacteria</taxon>
        <taxon>Hyphomicrobiales</taxon>
        <taxon>Phyllobacteriaceae</taxon>
        <taxon>Chelativorans</taxon>
    </lineage>
</organism>
<feature type="domain" description="Superoxide dismutase copper/zinc binding" evidence="5">
    <location>
        <begin position="38"/>
        <end position="170"/>
    </location>
</feature>
<accession>Q11DD3</accession>
<dbReference type="InterPro" id="IPR018152">
    <property type="entry name" value="SOD_Cu/Zn_BS"/>
</dbReference>
<dbReference type="Gene3D" id="2.60.40.200">
    <property type="entry name" value="Superoxide dismutase, copper/zinc binding domain"/>
    <property type="match status" value="1"/>
</dbReference>
<proteinExistence type="inferred from homology"/>
<dbReference type="OrthoDB" id="5431326at2"/>
<dbReference type="AlphaFoldDB" id="Q11DD3"/>
<dbReference type="PRINTS" id="PR00068">
    <property type="entry name" value="CUZNDISMTASE"/>
</dbReference>
<keyword evidence="2" id="KW-0186">Copper</keyword>
<keyword evidence="2" id="KW-0560">Oxidoreductase</keyword>
<dbReference type="CDD" id="cd00305">
    <property type="entry name" value="Cu-Zn_Superoxide_Dismutase"/>
    <property type="match status" value="1"/>
</dbReference>
<dbReference type="PROSITE" id="PS00332">
    <property type="entry name" value="SOD_CU_ZN_2"/>
    <property type="match status" value="1"/>
</dbReference>
<dbReference type="InterPro" id="IPR001424">
    <property type="entry name" value="SOD_Cu_Zn_dom"/>
</dbReference>
<sequence length="173" mass="18157" precursor="true">MRVTATATLIAMLPLSFAYAQDKQATANMMDANGKEVGTVIFTQLPSGVVNMLVEMTDLPPGEHGFHIHETGDCNPQDGFRSAGGHLAGDSQHGINSPEGPHPGDLPNVHVGQNGTLKVEFFLHDVSLSESDDNPLLDGDGSAVVLHAQPDDYESQPAGNSGDRIACGVVESN</sequence>
<dbReference type="SUPFAM" id="SSF49329">
    <property type="entry name" value="Cu,Zn superoxide dismutase-like"/>
    <property type="match status" value="1"/>
</dbReference>
<reference evidence="6" key="1">
    <citation type="submission" date="2006-06" db="EMBL/GenBank/DDBJ databases">
        <title>Complete sequence of chromosome of Chelativorans sp. BNC1.</title>
        <authorList>
            <consortium name="US DOE Joint Genome Institute"/>
            <person name="Copeland A."/>
            <person name="Lucas S."/>
            <person name="Lapidus A."/>
            <person name="Barry K."/>
            <person name="Detter J.C."/>
            <person name="Glavina del Rio T."/>
            <person name="Hammon N."/>
            <person name="Israni S."/>
            <person name="Dalin E."/>
            <person name="Tice H."/>
            <person name="Pitluck S."/>
            <person name="Chertkov O."/>
            <person name="Brettin T."/>
            <person name="Bruce D."/>
            <person name="Han C."/>
            <person name="Tapia R."/>
            <person name="Gilna P."/>
            <person name="Schmutz J."/>
            <person name="Larimer F."/>
            <person name="Land M."/>
            <person name="Hauser L."/>
            <person name="Kyrpides N."/>
            <person name="Mikhailova N."/>
            <person name="Richardson P."/>
        </authorList>
    </citation>
    <scope>NUCLEOTIDE SEQUENCE</scope>
    <source>
        <strain evidence="6">BNC1</strain>
    </source>
</reference>
<evidence type="ECO:0000256" key="4">
    <source>
        <dbReference type="SAM" id="SignalP"/>
    </source>
</evidence>
<feature type="chain" id="PRO_5004180133" description="Superoxide dismutase [Cu-Zn]" evidence="4">
    <location>
        <begin position="21"/>
        <end position="173"/>
    </location>
</feature>
<dbReference type="HOGENOM" id="CLU_056632_8_1_5"/>
<dbReference type="EMBL" id="CP000390">
    <property type="protein sequence ID" value="ABG64592.1"/>
    <property type="molecule type" value="Genomic_DNA"/>
</dbReference>
<dbReference type="PANTHER" id="PTHR10003">
    <property type="entry name" value="SUPEROXIDE DISMUTASE CU-ZN -RELATED"/>
    <property type="match status" value="1"/>
</dbReference>
<evidence type="ECO:0000256" key="2">
    <source>
        <dbReference type="RuleBase" id="RU000393"/>
    </source>
</evidence>
<comment type="cofactor">
    <cofactor evidence="2">
        <name>Cu cation</name>
        <dbReference type="ChEBI" id="CHEBI:23378"/>
    </cofactor>
    <text evidence="2">Binds 1 copper ion per subunit.</text>
</comment>
<comment type="similarity">
    <text evidence="1 2">Belongs to the Cu-Zn superoxide dismutase family.</text>
</comment>
<dbReference type="EC" id="1.15.1.1" evidence="2"/>
<gene>
    <name evidence="6" type="ordered locus">Meso_3220</name>
</gene>
<evidence type="ECO:0000313" key="6">
    <source>
        <dbReference type="EMBL" id="ABG64592.1"/>
    </source>
</evidence>
<comment type="catalytic activity">
    <reaction evidence="2">
        <text>2 superoxide + 2 H(+) = H2O2 + O2</text>
        <dbReference type="Rhea" id="RHEA:20696"/>
        <dbReference type="ChEBI" id="CHEBI:15378"/>
        <dbReference type="ChEBI" id="CHEBI:15379"/>
        <dbReference type="ChEBI" id="CHEBI:16240"/>
        <dbReference type="ChEBI" id="CHEBI:18421"/>
        <dbReference type="EC" id="1.15.1.1"/>
    </reaction>
</comment>
<dbReference type="GO" id="GO:0004784">
    <property type="term" value="F:superoxide dismutase activity"/>
    <property type="evidence" value="ECO:0007669"/>
    <property type="project" value="UniProtKB-EC"/>
</dbReference>
<comment type="function">
    <text evidence="2">Destroys radicals which are normally produced within the cells and which are toxic to biological systems.</text>
</comment>
<evidence type="ECO:0000256" key="3">
    <source>
        <dbReference type="SAM" id="MobiDB-lite"/>
    </source>
</evidence>